<accession>A0A413W8M0</accession>
<dbReference type="EMBL" id="QSGQ01000001">
    <property type="protein sequence ID" value="RHB42572.1"/>
    <property type="molecule type" value="Genomic_DNA"/>
</dbReference>
<dbReference type="SUPFAM" id="SSF52540">
    <property type="entry name" value="P-loop containing nucleoside triphosphate hydrolases"/>
    <property type="match status" value="1"/>
</dbReference>
<dbReference type="InterPro" id="IPR025420">
    <property type="entry name" value="DUF4143"/>
</dbReference>
<dbReference type="PANTHER" id="PTHR33295">
    <property type="entry name" value="ATPASE"/>
    <property type="match status" value="1"/>
</dbReference>
<feature type="domain" description="DUF4143" evidence="2">
    <location>
        <begin position="221"/>
        <end position="369"/>
    </location>
</feature>
<dbReference type="Proteomes" id="UP000284883">
    <property type="component" value="Unassembled WGS sequence"/>
</dbReference>
<dbReference type="PANTHER" id="PTHR33295:SF20">
    <property type="entry name" value="ATPASE"/>
    <property type="match status" value="1"/>
</dbReference>
<organism evidence="3 4">
    <name type="scientific">Dorea formicigenerans</name>
    <dbReference type="NCBI Taxonomy" id="39486"/>
    <lineage>
        <taxon>Bacteria</taxon>
        <taxon>Bacillati</taxon>
        <taxon>Bacillota</taxon>
        <taxon>Clostridia</taxon>
        <taxon>Lachnospirales</taxon>
        <taxon>Lachnospiraceae</taxon>
        <taxon>Dorea</taxon>
    </lineage>
</organism>
<evidence type="ECO:0000313" key="3">
    <source>
        <dbReference type="EMBL" id="RHB42572.1"/>
    </source>
</evidence>
<dbReference type="GO" id="GO:0005524">
    <property type="term" value="F:ATP binding"/>
    <property type="evidence" value="ECO:0007669"/>
    <property type="project" value="UniProtKB-KW"/>
</dbReference>
<dbReference type="Pfam" id="PF13173">
    <property type="entry name" value="AAA_14"/>
    <property type="match status" value="1"/>
</dbReference>
<gene>
    <name evidence="3" type="ORF">DW885_00660</name>
</gene>
<dbReference type="InterPro" id="IPR041682">
    <property type="entry name" value="AAA_14"/>
</dbReference>
<keyword evidence="3" id="KW-0067">ATP-binding</keyword>
<dbReference type="AlphaFoldDB" id="A0A413W8M0"/>
<name>A0A413W8M0_9FIRM</name>
<protein>
    <submittedName>
        <fullName evidence="3">ATP-binding protein</fullName>
    </submittedName>
</protein>
<sequence length="423" mass="48676">MIAFQDTEPVKVVTGIRRCGKSSLLKLMVLHLKESGITDEQILEMNFESHAFKNMNSDSFYEYVKQHIVPNKRMYLFFDEVQRVPNWEDAVNSFRVDFNCDIYVTGSNAYMLSSKYATYLSGRCVEIKMLPLSFSEFLTFHGFEVREIKSSLGGIRKQAFDKNDERYELRDVFDAYMRFGGMPGIADIGLDQEKALMLLEGIYSTVIMRDILERENRKGQSRITDPVLLKKIIMFLADNIGSNISVSSIGNTLMNEGLLDNGKRKGTPSVHTVQSYINALLESYFFYEIKRFDIKGKEFLRTLGKYYIVDIGLRNYLLGFRNRDSGHALENIVYFELLRRGYDVSIGKIDNSEVDFIATKADNKIYVQVTESMTSEDVRKRELSPLQKISDNYEKIILSLNPGMDSSYNGIKSINLIDWLISE</sequence>
<comment type="caution">
    <text evidence="3">The sequence shown here is derived from an EMBL/GenBank/DDBJ whole genome shotgun (WGS) entry which is preliminary data.</text>
</comment>
<evidence type="ECO:0000259" key="2">
    <source>
        <dbReference type="Pfam" id="PF13635"/>
    </source>
</evidence>
<feature type="domain" description="AAA" evidence="1">
    <location>
        <begin position="8"/>
        <end position="138"/>
    </location>
</feature>
<keyword evidence="3" id="KW-0547">Nucleotide-binding</keyword>
<evidence type="ECO:0000313" key="4">
    <source>
        <dbReference type="Proteomes" id="UP000284883"/>
    </source>
</evidence>
<reference evidence="3 4" key="1">
    <citation type="submission" date="2018-08" db="EMBL/GenBank/DDBJ databases">
        <title>A genome reference for cultivated species of the human gut microbiota.</title>
        <authorList>
            <person name="Zou Y."/>
            <person name="Xue W."/>
            <person name="Luo G."/>
        </authorList>
    </citation>
    <scope>NUCLEOTIDE SEQUENCE [LARGE SCALE GENOMIC DNA]</scope>
    <source>
        <strain evidence="3 4">AM40-15AC</strain>
    </source>
</reference>
<dbReference type="Pfam" id="PF13635">
    <property type="entry name" value="DUF4143"/>
    <property type="match status" value="1"/>
</dbReference>
<proteinExistence type="predicted"/>
<dbReference type="InterPro" id="IPR027417">
    <property type="entry name" value="P-loop_NTPase"/>
</dbReference>
<evidence type="ECO:0000259" key="1">
    <source>
        <dbReference type="Pfam" id="PF13173"/>
    </source>
</evidence>